<protein>
    <submittedName>
        <fullName evidence="3">Afimbrial adhesin</fullName>
    </submittedName>
</protein>
<evidence type="ECO:0000256" key="2">
    <source>
        <dbReference type="SAM" id="SignalP"/>
    </source>
</evidence>
<dbReference type="InterPro" id="IPR008394">
    <property type="entry name" value="AfaD"/>
</dbReference>
<feature type="chain" id="PRO_5003045633" evidence="2">
    <location>
        <begin position="24"/>
        <end position="146"/>
    </location>
</feature>
<reference evidence="3 4" key="1">
    <citation type="journal article" date="2010" name="PLoS ONE">
        <title>Complete genome sequence and comparative metabolic profiling of the prototypical enteroaggregative Escherichia coli strain 042.</title>
        <authorList>
            <person name="Chaudhuri R.R."/>
            <person name="Sebaihia M."/>
            <person name="Hobman J.L."/>
            <person name="Webber M.A."/>
            <person name="Leyton D.L."/>
            <person name="Goldberg M.D."/>
            <person name="Cunningham A.F."/>
            <person name="Scott-Tucker A."/>
            <person name="Ferguson P.R."/>
            <person name="Thomas C.M."/>
            <person name="Frankel G."/>
            <person name="Tang C.M."/>
            <person name="Dudley E.G."/>
            <person name="Roberts I.S."/>
            <person name="Rasko D.A."/>
            <person name="Pallen M.J."/>
            <person name="Parkhill J."/>
            <person name="Nataro J.P."/>
            <person name="Thomson N.R."/>
            <person name="Henderson I.R."/>
        </authorList>
    </citation>
    <scope>NUCLEOTIDE SEQUENCE [LARGE SCALE GENOMIC DNA]</scope>
    <source>
        <strain evidence="4">042 / EAEC</strain>
        <plasmid evidence="4">Plasmid pAA</plasmid>
    </source>
</reference>
<gene>
    <name evidence="3" type="primary">aafB</name>
    <name evidence="3" type="ordered locus">EC042_pAA030</name>
</gene>
<dbReference type="AlphaFoldDB" id="D3H575"/>
<sequence>MKKGMLSVSCGMLLMVISGLSQATEISLEGLHRNMGEQLFDGDILATGRIICRERHTGFHIQMNARQVEGRPGHYIVQGSKDTQSKLWVRLGGEGWTSPTGGGQQGIVRSGQEEQVIFDVMADGNQWAKPGEYIFSVSGKCLTSWE</sequence>
<evidence type="ECO:0000313" key="3">
    <source>
        <dbReference type="EMBL" id="CBG27784.1"/>
    </source>
</evidence>
<evidence type="ECO:0000313" key="4">
    <source>
        <dbReference type="Proteomes" id="UP000001407"/>
    </source>
</evidence>
<dbReference type="Proteomes" id="UP000001407">
    <property type="component" value="Plasmid pAA"/>
</dbReference>
<dbReference type="Gene3D" id="2.60.40.1570">
    <property type="entry name" value="Dr adhesin"/>
    <property type="match status" value="1"/>
</dbReference>
<keyword evidence="3" id="KW-0614">Plasmid</keyword>
<dbReference type="SUPFAM" id="SSF49401">
    <property type="entry name" value="Bacterial adhesins"/>
    <property type="match status" value="1"/>
</dbReference>
<proteinExistence type="predicted"/>
<dbReference type="InterPro" id="IPR037028">
    <property type="entry name" value="Dr_adhesin_sf"/>
</dbReference>
<accession>D3H575</accession>
<dbReference type="HOGENOM" id="CLU_142262_0_0_6"/>
<dbReference type="InterPro" id="IPR008966">
    <property type="entry name" value="Adhesion_dom_sf"/>
</dbReference>
<dbReference type="EMBL" id="FN554767">
    <property type="protein sequence ID" value="CBG27784.1"/>
    <property type="molecule type" value="Genomic_DNA"/>
</dbReference>
<name>D3H575_ECO44</name>
<feature type="signal peptide" evidence="2">
    <location>
        <begin position="1"/>
        <end position="23"/>
    </location>
</feature>
<organism evidence="3 4">
    <name type="scientific">Escherichia coli O44:H18 (strain 042 / EAEC)</name>
    <dbReference type="NCBI Taxonomy" id="216592"/>
    <lineage>
        <taxon>Bacteria</taxon>
        <taxon>Pseudomonadati</taxon>
        <taxon>Pseudomonadota</taxon>
        <taxon>Gammaproteobacteria</taxon>
        <taxon>Enterobacterales</taxon>
        <taxon>Enterobacteriaceae</taxon>
        <taxon>Escherichia</taxon>
    </lineage>
</organism>
<dbReference type="Pfam" id="PF05775">
    <property type="entry name" value="AfaD"/>
    <property type="match status" value="1"/>
</dbReference>
<geneLocation type="plasmid" evidence="3 4">
    <name>pAA</name>
</geneLocation>
<dbReference type="RefSeq" id="WP_000715633.1">
    <property type="nucleotide sequence ID" value="NC_017627.1"/>
</dbReference>
<dbReference type="KEGG" id="elo:EC042_pAA030"/>
<evidence type="ECO:0000256" key="1">
    <source>
        <dbReference type="ARBA" id="ARBA00022729"/>
    </source>
</evidence>
<dbReference type="CDD" id="cd18776">
    <property type="entry name" value="AfaD-like"/>
    <property type="match status" value="1"/>
</dbReference>
<keyword evidence="1 2" id="KW-0732">Signal</keyword>